<proteinExistence type="predicted"/>
<gene>
    <name evidence="1" type="ORF">QRB35_25130</name>
</gene>
<sequence>MTAQFSLREIAKQMHDEPRYKHRLKLVFEFFRGVGDSEADRAQLIAQEPPRLDDARFDAILAASAEYVAYHHGLPVPAWALDDSRTLDFGWFIPEYQQARRWAMIYSPPAFKARGIYIEERDLANV</sequence>
<evidence type="ECO:0000313" key="1">
    <source>
        <dbReference type="EMBL" id="MDM3929269.1"/>
    </source>
</evidence>
<dbReference type="RefSeq" id="WP_069954120.1">
    <property type="nucleotide sequence ID" value="NZ_CP012886.2"/>
</dbReference>
<organism evidence="1 2">
    <name type="scientific">Mycobacterium intracellulare subsp. chimaera</name>
    <dbReference type="NCBI Taxonomy" id="222805"/>
    <lineage>
        <taxon>Bacteria</taxon>
        <taxon>Bacillati</taxon>
        <taxon>Actinomycetota</taxon>
        <taxon>Actinomycetes</taxon>
        <taxon>Mycobacteriales</taxon>
        <taxon>Mycobacteriaceae</taxon>
        <taxon>Mycobacterium</taxon>
        <taxon>Mycobacterium avium complex (MAC)</taxon>
    </lineage>
</organism>
<dbReference type="Proteomes" id="UP001529272">
    <property type="component" value="Unassembled WGS sequence"/>
</dbReference>
<evidence type="ECO:0000313" key="2">
    <source>
        <dbReference type="Proteomes" id="UP001529272"/>
    </source>
</evidence>
<comment type="caution">
    <text evidence="1">The sequence shown here is derived from an EMBL/GenBank/DDBJ whole genome shotgun (WGS) entry which is preliminary data.</text>
</comment>
<keyword evidence="2" id="KW-1185">Reference proteome</keyword>
<name>A0ABT7P7K5_MYCIT</name>
<protein>
    <submittedName>
        <fullName evidence="1">Uncharacterized protein</fullName>
    </submittedName>
</protein>
<accession>A0ABT7P7K5</accession>
<reference evidence="2" key="1">
    <citation type="submission" date="2023-06" db="EMBL/GenBank/DDBJ databases">
        <title>Itaconate inhibition of nontuberculous mycobacteria.</title>
        <authorList>
            <person name="Spilker T."/>
        </authorList>
    </citation>
    <scope>NUCLEOTIDE SEQUENCE [LARGE SCALE GENOMIC DNA]</scope>
    <source>
        <strain evidence="2">FLAC1071</strain>
    </source>
</reference>
<reference evidence="1 2" key="2">
    <citation type="submission" date="2023-06" db="EMBL/GenBank/DDBJ databases">
        <title>Itaconate inhibition of nontuberculous mycobacteria.</title>
        <authorList>
            <person name="Breen P."/>
            <person name="Zimbric M."/>
            <person name="Caverly L."/>
        </authorList>
    </citation>
    <scope>NUCLEOTIDE SEQUENCE [LARGE SCALE GENOMIC DNA]</scope>
    <source>
        <strain evidence="1 2">FLAC1071</strain>
    </source>
</reference>
<dbReference type="EMBL" id="JASZZX010000033">
    <property type="protein sequence ID" value="MDM3929269.1"/>
    <property type="molecule type" value="Genomic_DNA"/>
</dbReference>